<dbReference type="InterPro" id="IPR013217">
    <property type="entry name" value="Methyltransf_12"/>
</dbReference>
<evidence type="ECO:0000256" key="4">
    <source>
        <dbReference type="PIRNR" id="PIRNR037755"/>
    </source>
</evidence>
<dbReference type="EC" id="2.1.1.-" evidence="4"/>
<protein>
    <recommendedName>
        <fullName evidence="4">tRNA N(3)-methylcytidine methyltransferase</fullName>
        <ecNumber evidence="4">2.1.1.-</ecNumber>
    </recommendedName>
</protein>
<organism evidence="6 7">
    <name type="scientific">Parasitella parasitica</name>
    <dbReference type="NCBI Taxonomy" id="35722"/>
    <lineage>
        <taxon>Eukaryota</taxon>
        <taxon>Fungi</taxon>
        <taxon>Fungi incertae sedis</taxon>
        <taxon>Mucoromycota</taxon>
        <taxon>Mucoromycotina</taxon>
        <taxon>Mucoromycetes</taxon>
        <taxon>Mucorales</taxon>
        <taxon>Mucorineae</taxon>
        <taxon>Mucoraceae</taxon>
        <taxon>Parasitella</taxon>
    </lineage>
</organism>
<dbReference type="GO" id="GO:0008173">
    <property type="term" value="F:RNA methyltransferase activity"/>
    <property type="evidence" value="ECO:0007669"/>
    <property type="project" value="UniProtKB-ARBA"/>
</dbReference>
<evidence type="ECO:0000313" key="7">
    <source>
        <dbReference type="Proteomes" id="UP000054107"/>
    </source>
</evidence>
<keyword evidence="3 4" id="KW-0808">Transferase</keyword>
<reference evidence="6 7" key="1">
    <citation type="submission" date="2014-09" db="EMBL/GenBank/DDBJ databases">
        <authorList>
            <person name="Ellenberger Sabrina"/>
        </authorList>
    </citation>
    <scope>NUCLEOTIDE SEQUENCE [LARGE SCALE GENOMIC DNA]</scope>
    <source>
        <strain evidence="6 7">CBS 412.66</strain>
    </source>
</reference>
<dbReference type="PANTHER" id="PTHR22809:SF5">
    <property type="entry name" value="TRNA N(3)-METHYLCYTIDINE METHYLTRANSFERASE METTL6"/>
    <property type="match status" value="1"/>
</dbReference>
<evidence type="ECO:0000256" key="3">
    <source>
        <dbReference type="ARBA" id="ARBA00022679"/>
    </source>
</evidence>
<dbReference type="GO" id="GO:0008757">
    <property type="term" value="F:S-adenosylmethionine-dependent methyltransferase activity"/>
    <property type="evidence" value="ECO:0007669"/>
    <property type="project" value="UniProtKB-ARBA"/>
</dbReference>
<dbReference type="GO" id="GO:0032259">
    <property type="term" value="P:methylation"/>
    <property type="evidence" value="ECO:0007669"/>
    <property type="project" value="UniProtKB-KW"/>
</dbReference>
<dbReference type="AlphaFoldDB" id="A0A0B7N914"/>
<dbReference type="OrthoDB" id="417697at2759"/>
<comment type="similarity">
    <text evidence="1 4">Belongs to the methyltransferase superfamily. METL family.</text>
</comment>
<keyword evidence="7" id="KW-1185">Reference proteome</keyword>
<dbReference type="Proteomes" id="UP000054107">
    <property type="component" value="Unassembled WGS sequence"/>
</dbReference>
<keyword evidence="2 4" id="KW-0489">Methyltransferase</keyword>
<dbReference type="PANTHER" id="PTHR22809">
    <property type="entry name" value="METHYLTRANSFERASE-RELATED"/>
    <property type="match status" value="1"/>
</dbReference>
<dbReference type="InterPro" id="IPR029063">
    <property type="entry name" value="SAM-dependent_MTases_sf"/>
</dbReference>
<evidence type="ECO:0000259" key="5">
    <source>
        <dbReference type="Pfam" id="PF08242"/>
    </source>
</evidence>
<dbReference type="STRING" id="35722.A0A0B7N914"/>
<sequence length="281" mass="32590">MCGTQSRPERRLDNEINQERLDVLIQRAQQAIAQDEKEVPAFWKTKYKTEAAKNWDIFYKRNTTKFFKDRHWTDREFTELADQSKDQQCLEVGCGVGNFVFPLLADNPRMFIYACDFSKRAIDMVKANAGYDESRCKAFVCDLTANALTDTISENSLDLAETKVSAIFVFSAIPPEKMSTAIQNIYSVLKPGGQVLFRDYGIYDEAQVKFSAASDKRLDSNFYVRQDGTMSYFFSTEDLQARFEAENFKTLECQYIYRETINRGMEKRVDRIFAQAKFQKQ</sequence>
<dbReference type="Pfam" id="PF08242">
    <property type="entry name" value="Methyltransf_12"/>
    <property type="match status" value="1"/>
</dbReference>
<feature type="domain" description="Methyltransferase type 12" evidence="5">
    <location>
        <begin position="90"/>
        <end position="194"/>
    </location>
</feature>
<dbReference type="PIRSF" id="PIRSF037755">
    <property type="entry name" value="Mettl2_prd"/>
    <property type="match status" value="1"/>
</dbReference>
<name>A0A0B7N914_9FUNG</name>
<evidence type="ECO:0000256" key="1">
    <source>
        <dbReference type="ARBA" id="ARBA00009725"/>
    </source>
</evidence>
<dbReference type="InterPro" id="IPR026113">
    <property type="entry name" value="METTL2/6/8-like"/>
</dbReference>
<dbReference type="Gene3D" id="3.40.50.150">
    <property type="entry name" value="Vaccinia Virus protein VP39"/>
    <property type="match status" value="1"/>
</dbReference>
<evidence type="ECO:0000256" key="2">
    <source>
        <dbReference type="ARBA" id="ARBA00022603"/>
    </source>
</evidence>
<dbReference type="CDD" id="cd02440">
    <property type="entry name" value="AdoMet_MTases"/>
    <property type="match status" value="1"/>
</dbReference>
<accession>A0A0B7N914</accession>
<evidence type="ECO:0000313" key="6">
    <source>
        <dbReference type="EMBL" id="CEP11474.1"/>
    </source>
</evidence>
<dbReference type="SUPFAM" id="SSF53335">
    <property type="entry name" value="S-adenosyl-L-methionine-dependent methyltransferases"/>
    <property type="match status" value="1"/>
</dbReference>
<dbReference type="EMBL" id="LN726131">
    <property type="protein sequence ID" value="CEP11474.1"/>
    <property type="molecule type" value="Genomic_DNA"/>
</dbReference>
<proteinExistence type="inferred from homology"/>
<comment type="function">
    <text evidence="4">S-adenosyl-L-methionine-dependent methyltransferase.</text>
</comment>
<gene>
    <name evidence="6" type="primary">PARPA_05310.1 scaffold 16736</name>
</gene>